<dbReference type="RefSeq" id="WP_343994522.1">
    <property type="nucleotide sequence ID" value="NZ_BAAALG010000009.1"/>
</dbReference>
<keyword evidence="2" id="KW-1185">Reference proteome</keyword>
<dbReference type="InterPro" id="IPR009241">
    <property type="entry name" value="HigB-like"/>
</dbReference>
<accession>A0ABN1TUL0</accession>
<name>A0ABN1TUL0_9ACTN</name>
<sequence length="125" mass="14274">MARWNVILLTEVEHWYLELCRRDPGAAAKVEQAIELLAEEGPTLGRPFVDKIAGSQLHKLKELRPTRSGSHIRILFVFDPARQAILLVAGDKAQGWRRWYDVSIRIAEHRYAAWLSSQEKGIGDD</sequence>
<evidence type="ECO:0000313" key="1">
    <source>
        <dbReference type="EMBL" id="GAA1103640.1"/>
    </source>
</evidence>
<organism evidence="1 2">
    <name type="scientific">Nocardioides dubius</name>
    <dbReference type="NCBI Taxonomy" id="317019"/>
    <lineage>
        <taxon>Bacteria</taxon>
        <taxon>Bacillati</taxon>
        <taxon>Actinomycetota</taxon>
        <taxon>Actinomycetes</taxon>
        <taxon>Propionibacteriales</taxon>
        <taxon>Nocardioidaceae</taxon>
        <taxon>Nocardioides</taxon>
    </lineage>
</organism>
<dbReference type="EMBL" id="BAAALG010000009">
    <property type="protein sequence ID" value="GAA1103640.1"/>
    <property type="molecule type" value="Genomic_DNA"/>
</dbReference>
<gene>
    <name evidence="1" type="ORF">GCM10009668_23160</name>
</gene>
<reference evidence="1 2" key="1">
    <citation type="journal article" date="2019" name="Int. J. Syst. Evol. Microbiol.">
        <title>The Global Catalogue of Microorganisms (GCM) 10K type strain sequencing project: providing services to taxonomists for standard genome sequencing and annotation.</title>
        <authorList>
            <consortium name="The Broad Institute Genomics Platform"/>
            <consortium name="The Broad Institute Genome Sequencing Center for Infectious Disease"/>
            <person name="Wu L."/>
            <person name="Ma J."/>
        </authorList>
    </citation>
    <scope>NUCLEOTIDE SEQUENCE [LARGE SCALE GENOMIC DNA]</scope>
    <source>
        <strain evidence="1 2">JCM 13008</strain>
    </source>
</reference>
<dbReference type="Pfam" id="PF05973">
    <property type="entry name" value="Gp49"/>
    <property type="match status" value="1"/>
</dbReference>
<proteinExistence type="predicted"/>
<comment type="caution">
    <text evidence="1">The sequence shown here is derived from an EMBL/GenBank/DDBJ whole genome shotgun (WGS) entry which is preliminary data.</text>
</comment>
<dbReference type="Proteomes" id="UP001501581">
    <property type="component" value="Unassembled WGS sequence"/>
</dbReference>
<evidence type="ECO:0000313" key="2">
    <source>
        <dbReference type="Proteomes" id="UP001501581"/>
    </source>
</evidence>
<protein>
    <submittedName>
        <fullName evidence="1">Type II toxin-antitoxin system RelE/ParE family toxin</fullName>
    </submittedName>
</protein>